<accession>A0A5C6D962</accession>
<evidence type="ECO:0000313" key="2">
    <source>
        <dbReference type="Proteomes" id="UP000319143"/>
    </source>
</evidence>
<dbReference type="Proteomes" id="UP000319143">
    <property type="component" value="Unassembled WGS sequence"/>
</dbReference>
<organism evidence="1 2">
    <name type="scientific">Novipirellula artificiosorum</name>
    <dbReference type="NCBI Taxonomy" id="2528016"/>
    <lineage>
        <taxon>Bacteria</taxon>
        <taxon>Pseudomonadati</taxon>
        <taxon>Planctomycetota</taxon>
        <taxon>Planctomycetia</taxon>
        <taxon>Pirellulales</taxon>
        <taxon>Pirellulaceae</taxon>
        <taxon>Novipirellula</taxon>
    </lineage>
</organism>
<name>A0A5C6D962_9BACT</name>
<keyword evidence="2" id="KW-1185">Reference proteome</keyword>
<proteinExistence type="predicted"/>
<comment type="caution">
    <text evidence="1">The sequence shown here is derived from an EMBL/GenBank/DDBJ whole genome shotgun (WGS) entry which is preliminary data.</text>
</comment>
<reference evidence="1 2" key="1">
    <citation type="submission" date="2019-02" db="EMBL/GenBank/DDBJ databases">
        <title>Deep-cultivation of Planctomycetes and their phenomic and genomic characterization uncovers novel biology.</title>
        <authorList>
            <person name="Wiegand S."/>
            <person name="Jogler M."/>
            <person name="Boedeker C."/>
            <person name="Pinto D."/>
            <person name="Vollmers J."/>
            <person name="Rivas-Marin E."/>
            <person name="Kohn T."/>
            <person name="Peeters S.H."/>
            <person name="Heuer A."/>
            <person name="Rast P."/>
            <person name="Oberbeckmann S."/>
            <person name="Bunk B."/>
            <person name="Jeske O."/>
            <person name="Meyerdierks A."/>
            <person name="Storesund J.E."/>
            <person name="Kallscheuer N."/>
            <person name="Luecker S."/>
            <person name="Lage O.M."/>
            <person name="Pohl T."/>
            <person name="Merkel B.J."/>
            <person name="Hornburger P."/>
            <person name="Mueller R.-W."/>
            <person name="Bruemmer F."/>
            <person name="Labrenz M."/>
            <person name="Spormann A.M."/>
            <person name="Op Den Camp H."/>
            <person name="Overmann J."/>
            <person name="Amann R."/>
            <person name="Jetten M.S.M."/>
            <person name="Mascher T."/>
            <person name="Medema M.H."/>
            <person name="Devos D.P."/>
            <person name="Kaster A.-K."/>
            <person name="Ovreas L."/>
            <person name="Rohde M."/>
            <person name="Galperin M.Y."/>
            <person name="Jogler C."/>
        </authorList>
    </citation>
    <scope>NUCLEOTIDE SEQUENCE [LARGE SCALE GENOMIC DNA]</scope>
    <source>
        <strain evidence="1 2">Poly41</strain>
    </source>
</reference>
<protein>
    <submittedName>
        <fullName evidence="1">Uncharacterized protein</fullName>
    </submittedName>
</protein>
<dbReference type="AlphaFoldDB" id="A0A5C6D962"/>
<dbReference type="EMBL" id="SJPV01000015">
    <property type="protein sequence ID" value="TWU31746.1"/>
    <property type="molecule type" value="Genomic_DNA"/>
</dbReference>
<gene>
    <name evidence="1" type="ORF">Poly41_59810</name>
</gene>
<evidence type="ECO:0000313" key="1">
    <source>
        <dbReference type="EMBL" id="TWU31746.1"/>
    </source>
</evidence>
<sequence>MIVRALAITWHGIAVAPACRLTPSVPADDKATFRPVAGIASIRRDSPGLATWTVGSPLGSSDPQGRFTMASRPFFGMSKTTSHLQ</sequence>